<comment type="caution">
    <text evidence="2">The sequence shown here is derived from an EMBL/GenBank/DDBJ whole genome shotgun (WGS) entry which is preliminary data.</text>
</comment>
<organism evidence="2 3">
    <name type="scientific">Hymenoscyphus fraxineus</name>
    <dbReference type="NCBI Taxonomy" id="746836"/>
    <lineage>
        <taxon>Eukaryota</taxon>
        <taxon>Fungi</taxon>
        <taxon>Dikarya</taxon>
        <taxon>Ascomycota</taxon>
        <taxon>Pezizomycotina</taxon>
        <taxon>Leotiomycetes</taxon>
        <taxon>Helotiales</taxon>
        <taxon>Helotiaceae</taxon>
        <taxon>Hymenoscyphus</taxon>
    </lineage>
</organism>
<dbReference type="Proteomes" id="UP000696280">
    <property type="component" value="Unassembled WGS sequence"/>
</dbReference>
<dbReference type="AlphaFoldDB" id="A0A9N9PJ96"/>
<feature type="region of interest" description="Disordered" evidence="1">
    <location>
        <begin position="25"/>
        <end position="60"/>
    </location>
</feature>
<evidence type="ECO:0000313" key="3">
    <source>
        <dbReference type="Proteomes" id="UP000696280"/>
    </source>
</evidence>
<reference evidence="2" key="1">
    <citation type="submission" date="2021-07" db="EMBL/GenBank/DDBJ databases">
        <authorList>
            <person name="Durling M."/>
        </authorList>
    </citation>
    <scope>NUCLEOTIDE SEQUENCE</scope>
</reference>
<name>A0A9N9PJ96_9HELO</name>
<protein>
    <submittedName>
        <fullName evidence="2">Uncharacterized protein</fullName>
    </submittedName>
</protein>
<gene>
    <name evidence="2" type="ORF">HYFRA_00009488</name>
</gene>
<keyword evidence="3" id="KW-1185">Reference proteome</keyword>
<evidence type="ECO:0000256" key="1">
    <source>
        <dbReference type="SAM" id="MobiDB-lite"/>
    </source>
</evidence>
<proteinExistence type="predicted"/>
<evidence type="ECO:0000313" key="2">
    <source>
        <dbReference type="EMBL" id="CAG8955534.1"/>
    </source>
</evidence>
<dbReference type="EMBL" id="CAJVRL010000064">
    <property type="protein sequence ID" value="CAG8955534.1"/>
    <property type="molecule type" value="Genomic_DNA"/>
</dbReference>
<accession>A0A9N9PJ96</accession>
<sequence>MNFPVPTYQTKPQVMVGWLPKRGKESRAAGSLPNGSVWPSTANSDVGSATSEHVNGGGPSELKQQDLFVCEMDCHWHSKRREFSMMNSWGQIRPNQTRLIGACWQPRWQMSLEEMTHAELWQYQNWLMMELASVRRKDDRLVSPGTRDVISSLPSMGTP</sequence>
<feature type="compositionally biased region" description="Polar residues" evidence="1">
    <location>
        <begin position="33"/>
        <end position="53"/>
    </location>
</feature>